<evidence type="ECO:0000313" key="1">
    <source>
        <dbReference type="EMBL" id="MBX71563.1"/>
    </source>
</evidence>
<protein>
    <submittedName>
        <fullName evidence="1">Uncharacterized protein</fullName>
    </submittedName>
</protein>
<sequence length="25" mass="2823">MGVERRGNFAFCCKCLPATKPTFVF</sequence>
<accession>A0A2P2QX62</accession>
<name>A0A2P2QX62_RHIMU</name>
<reference evidence="1" key="1">
    <citation type="submission" date="2018-02" db="EMBL/GenBank/DDBJ databases">
        <title>Rhizophora mucronata_Transcriptome.</title>
        <authorList>
            <person name="Meera S.P."/>
            <person name="Sreeshan A."/>
            <person name="Augustine A."/>
        </authorList>
    </citation>
    <scope>NUCLEOTIDE SEQUENCE</scope>
    <source>
        <tissue evidence="1">Leaf</tissue>
    </source>
</reference>
<organism evidence="1">
    <name type="scientific">Rhizophora mucronata</name>
    <name type="common">Asiatic mangrove</name>
    <dbReference type="NCBI Taxonomy" id="61149"/>
    <lineage>
        <taxon>Eukaryota</taxon>
        <taxon>Viridiplantae</taxon>
        <taxon>Streptophyta</taxon>
        <taxon>Embryophyta</taxon>
        <taxon>Tracheophyta</taxon>
        <taxon>Spermatophyta</taxon>
        <taxon>Magnoliopsida</taxon>
        <taxon>eudicotyledons</taxon>
        <taxon>Gunneridae</taxon>
        <taxon>Pentapetalae</taxon>
        <taxon>rosids</taxon>
        <taxon>fabids</taxon>
        <taxon>Malpighiales</taxon>
        <taxon>Rhizophoraceae</taxon>
        <taxon>Rhizophora</taxon>
    </lineage>
</organism>
<proteinExistence type="predicted"/>
<dbReference type="EMBL" id="GGEC01091079">
    <property type="protein sequence ID" value="MBX71563.1"/>
    <property type="molecule type" value="Transcribed_RNA"/>
</dbReference>
<dbReference type="AlphaFoldDB" id="A0A2P2QX62"/>